<evidence type="ECO:0000256" key="6">
    <source>
        <dbReference type="ARBA" id="ARBA00023136"/>
    </source>
</evidence>
<dbReference type="EMBL" id="JYDP01000207">
    <property type="protein sequence ID" value="KRZ03046.1"/>
    <property type="molecule type" value="Genomic_DNA"/>
</dbReference>
<evidence type="ECO:0000256" key="1">
    <source>
        <dbReference type="ARBA" id="ARBA00004308"/>
    </source>
</evidence>
<gene>
    <name evidence="10" type="primary">Rragc</name>
    <name evidence="10" type="ORF">T11_8625</name>
</gene>
<comment type="catalytic activity">
    <reaction evidence="7">
        <text>GTP + H2O = GDP + phosphate + H(+)</text>
        <dbReference type="Rhea" id="RHEA:19669"/>
        <dbReference type="ChEBI" id="CHEBI:15377"/>
        <dbReference type="ChEBI" id="CHEBI:15378"/>
        <dbReference type="ChEBI" id="CHEBI:37565"/>
        <dbReference type="ChEBI" id="CHEBI:43474"/>
        <dbReference type="ChEBI" id="CHEBI:58189"/>
    </reaction>
    <physiologicalReaction direction="left-to-right" evidence="7">
        <dbReference type="Rhea" id="RHEA:19670"/>
    </physiologicalReaction>
</comment>
<evidence type="ECO:0000313" key="11">
    <source>
        <dbReference type="Proteomes" id="UP000055024"/>
    </source>
</evidence>
<dbReference type="GO" id="GO:0005634">
    <property type="term" value="C:nucleus"/>
    <property type="evidence" value="ECO:0007669"/>
    <property type="project" value="TreeGrafter"/>
</dbReference>
<dbReference type="FunFam" id="3.40.50.300:FF:000643">
    <property type="entry name" value="Small monomeric GTPase (Gtr2)"/>
    <property type="match status" value="1"/>
</dbReference>
<keyword evidence="5 8" id="KW-0342">GTP-binding</keyword>
<reference evidence="10 11" key="1">
    <citation type="submission" date="2015-01" db="EMBL/GenBank/DDBJ databases">
        <title>Evolution of Trichinella species and genotypes.</title>
        <authorList>
            <person name="Korhonen P.K."/>
            <person name="Edoardo P."/>
            <person name="Giuseppe L.R."/>
            <person name="Gasser R.B."/>
        </authorList>
    </citation>
    <scope>NUCLEOTIDE SEQUENCE [LARGE SCALE GENOMIC DNA]</scope>
    <source>
        <strain evidence="10">ISS1029</strain>
    </source>
</reference>
<dbReference type="OrthoDB" id="26136at2759"/>
<dbReference type="InterPro" id="IPR006762">
    <property type="entry name" value="Gtr1_RagA"/>
</dbReference>
<dbReference type="GO" id="GO:0009267">
    <property type="term" value="P:cellular response to starvation"/>
    <property type="evidence" value="ECO:0007669"/>
    <property type="project" value="TreeGrafter"/>
</dbReference>
<dbReference type="GO" id="GO:0010507">
    <property type="term" value="P:negative regulation of autophagy"/>
    <property type="evidence" value="ECO:0007669"/>
    <property type="project" value="TreeGrafter"/>
</dbReference>
<evidence type="ECO:0000256" key="3">
    <source>
        <dbReference type="ARBA" id="ARBA00022741"/>
    </source>
</evidence>
<feature type="compositionally biased region" description="Low complexity" evidence="9">
    <location>
        <begin position="389"/>
        <end position="403"/>
    </location>
</feature>
<dbReference type="GO" id="GO:1990131">
    <property type="term" value="C:Gtr1-Gtr2 GTPase complex"/>
    <property type="evidence" value="ECO:0007669"/>
    <property type="project" value="TreeGrafter"/>
</dbReference>
<dbReference type="Gene3D" id="3.40.50.300">
    <property type="entry name" value="P-loop containing nucleotide triphosphate hydrolases"/>
    <property type="match status" value="1"/>
</dbReference>
<comment type="similarity">
    <text evidence="2 8">Belongs to the GTR/RAG GTP-binding protein family.</text>
</comment>
<evidence type="ECO:0000256" key="8">
    <source>
        <dbReference type="RuleBase" id="RU367014"/>
    </source>
</evidence>
<evidence type="ECO:0000256" key="7">
    <source>
        <dbReference type="ARBA" id="ARBA00049117"/>
    </source>
</evidence>
<name>A0A0V1GY31_9BILA</name>
<comment type="caution">
    <text evidence="10">The sequence shown here is derived from an EMBL/GenBank/DDBJ whole genome shotgun (WGS) entry which is preliminary data.</text>
</comment>
<dbReference type="GO" id="GO:0012505">
    <property type="term" value="C:endomembrane system"/>
    <property type="evidence" value="ECO:0007669"/>
    <property type="project" value="UniProtKB-SubCell"/>
</dbReference>
<dbReference type="SUPFAM" id="SSF52540">
    <property type="entry name" value="P-loop containing nucleoside triphosphate hydrolases"/>
    <property type="match status" value="1"/>
</dbReference>
<dbReference type="STRING" id="268475.A0A0V1GY31"/>
<dbReference type="GO" id="GO:0005764">
    <property type="term" value="C:lysosome"/>
    <property type="evidence" value="ECO:0007669"/>
    <property type="project" value="TreeGrafter"/>
</dbReference>
<dbReference type="CDD" id="cd11385">
    <property type="entry name" value="RagC_like"/>
    <property type="match status" value="1"/>
</dbReference>
<dbReference type="Pfam" id="PF04670">
    <property type="entry name" value="Gtr1_RagA"/>
    <property type="match status" value="1"/>
</dbReference>
<organism evidence="10 11">
    <name type="scientific">Trichinella zimbabwensis</name>
    <dbReference type="NCBI Taxonomy" id="268475"/>
    <lineage>
        <taxon>Eukaryota</taxon>
        <taxon>Metazoa</taxon>
        <taxon>Ecdysozoa</taxon>
        <taxon>Nematoda</taxon>
        <taxon>Enoplea</taxon>
        <taxon>Dorylaimia</taxon>
        <taxon>Trichinellida</taxon>
        <taxon>Trichinellidae</taxon>
        <taxon>Trichinella</taxon>
    </lineage>
</organism>
<proteinExistence type="inferred from homology"/>
<keyword evidence="3 8" id="KW-0547">Nucleotide-binding</keyword>
<dbReference type="GO" id="GO:1904263">
    <property type="term" value="P:positive regulation of TORC1 signaling"/>
    <property type="evidence" value="ECO:0007669"/>
    <property type="project" value="TreeGrafter"/>
</dbReference>
<evidence type="ECO:0000313" key="10">
    <source>
        <dbReference type="EMBL" id="KRZ03046.1"/>
    </source>
</evidence>
<keyword evidence="4" id="KW-0378">Hydrolase</keyword>
<feature type="region of interest" description="Disordered" evidence="9">
    <location>
        <begin position="369"/>
        <end position="403"/>
    </location>
</feature>
<evidence type="ECO:0000256" key="2">
    <source>
        <dbReference type="ARBA" id="ARBA00007756"/>
    </source>
</evidence>
<dbReference type="Proteomes" id="UP000055024">
    <property type="component" value="Unassembled WGS sequence"/>
</dbReference>
<feature type="compositionally biased region" description="Basic and acidic residues" evidence="9">
    <location>
        <begin position="369"/>
        <end position="382"/>
    </location>
</feature>
<dbReference type="GO" id="GO:0005525">
    <property type="term" value="F:GTP binding"/>
    <property type="evidence" value="ECO:0007669"/>
    <property type="project" value="UniProtKB-UniRule"/>
</dbReference>
<dbReference type="InterPro" id="IPR027417">
    <property type="entry name" value="P-loop_NTPase"/>
</dbReference>
<keyword evidence="11" id="KW-1185">Reference proteome</keyword>
<dbReference type="InterPro" id="IPR039400">
    <property type="entry name" value="RagC/D"/>
</dbReference>
<dbReference type="PANTHER" id="PTHR11259">
    <property type="entry name" value="RAS-RELATED GTP BINDING RAG/GTR YEAST"/>
    <property type="match status" value="1"/>
</dbReference>
<evidence type="ECO:0000256" key="5">
    <source>
        <dbReference type="ARBA" id="ARBA00023134"/>
    </source>
</evidence>
<dbReference type="Gene3D" id="3.30.450.190">
    <property type="match status" value="1"/>
</dbReference>
<evidence type="ECO:0000256" key="4">
    <source>
        <dbReference type="ARBA" id="ARBA00022801"/>
    </source>
</evidence>
<comment type="subcellular location">
    <subcellularLocation>
        <location evidence="1">Endomembrane system</location>
    </subcellularLocation>
</comment>
<protein>
    <submittedName>
        <fullName evidence="10">Ras-related GTP-binding protein C</fullName>
    </submittedName>
</protein>
<evidence type="ECO:0000256" key="9">
    <source>
        <dbReference type="SAM" id="MobiDB-lite"/>
    </source>
</evidence>
<dbReference type="GO" id="GO:0003924">
    <property type="term" value="F:GTPase activity"/>
    <property type="evidence" value="ECO:0007669"/>
    <property type="project" value="TreeGrafter"/>
</dbReference>
<keyword evidence="6" id="KW-0472">Membrane</keyword>
<sequence>MTSLPETSDYRNSNMLDQASHIEQRFAGMPSSQRDVHENIESTAKHSAYHFKPRIILMGSKRSGKSSIQKVIFHKMSPNETLFLESTTRVTQEEMSRNSFIQFQIWEYPGQMDAFDPELDPHGMFSVCGAIIFVIDAQDDYSRAIQKLVDTVTKASRINLNINFEVFVHKVDGLADDQKVEAQREIFQRVNDDLLDTQFSNIQLNFYLTSIYDHSIFESFSRVVQKLIPELPVLENLLNIFISNSAIEKAFLFDLSSKIYIATDSSPVDMQSYELCCDMIDMITDVTVIYGNSEKFDTRKESNSSSVIQLSNHTVLYQRQVNSYLAVVCILRKESFTHRGVINFNFTCLRNAIAQVFLHRQHQVVETTEARSSKTVDSKRESLPAARSTTATTTTITTVTKIP</sequence>
<dbReference type="PANTHER" id="PTHR11259:SF2">
    <property type="entry name" value="GH16429P"/>
    <property type="match status" value="1"/>
</dbReference>
<accession>A0A0V1GY31</accession>
<dbReference type="AlphaFoldDB" id="A0A0V1GY31"/>